<feature type="compositionally biased region" description="Basic and acidic residues" evidence="1">
    <location>
        <begin position="1"/>
        <end position="10"/>
    </location>
</feature>
<reference evidence="2 3" key="1">
    <citation type="submission" date="2021-06" db="EMBL/GenBank/DDBJ databases">
        <title>Caerostris extrusa draft genome.</title>
        <authorList>
            <person name="Kono N."/>
            <person name="Arakawa K."/>
        </authorList>
    </citation>
    <scope>NUCLEOTIDE SEQUENCE [LARGE SCALE GENOMIC DNA]</scope>
</reference>
<protein>
    <submittedName>
        <fullName evidence="2">Uncharacterized protein</fullName>
    </submittedName>
</protein>
<evidence type="ECO:0000313" key="2">
    <source>
        <dbReference type="EMBL" id="GIY89720.1"/>
    </source>
</evidence>
<proteinExistence type="predicted"/>
<name>A0AAV4X6B8_CAEEX</name>
<gene>
    <name evidence="2" type="ORF">CEXT_676771</name>
</gene>
<feature type="region of interest" description="Disordered" evidence="1">
    <location>
        <begin position="1"/>
        <end position="22"/>
    </location>
</feature>
<organism evidence="2 3">
    <name type="scientific">Caerostris extrusa</name>
    <name type="common">Bark spider</name>
    <name type="synonym">Caerostris bankana</name>
    <dbReference type="NCBI Taxonomy" id="172846"/>
    <lineage>
        <taxon>Eukaryota</taxon>
        <taxon>Metazoa</taxon>
        <taxon>Ecdysozoa</taxon>
        <taxon>Arthropoda</taxon>
        <taxon>Chelicerata</taxon>
        <taxon>Arachnida</taxon>
        <taxon>Araneae</taxon>
        <taxon>Araneomorphae</taxon>
        <taxon>Entelegynae</taxon>
        <taxon>Araneoidea</taxon>
        <taxon>Araneidae</taxon>
        <taxon>Caerostris</taxon>
    </lineage>
</organism>
<comment type="caution">
    <text evidence="2">The sequence shown here is derived from an EMBL/GenBank/DDBJ whole genome shotgun (WGS) entry which is preliminary data.</text>
</comment>
<keyword evidence="3" id="KW-1185">Reference proteome</keyword>
<sequence>MHSQRTDFPTKKGTNTTTHTRRCRLKSMVKAQMERKGGTVGQANGWPVQRRRARCFVHLLILASDGAGQVFGSAVYRHACSLSHWTRSGTRSSAERDSLFVGCVDAFGEVLKSAPLSF</sequence>
<accession>A0AAV4X6B8</accession>
<evidence type="ECO:0000313" key="3">
    <source>
        <dbReference type="Proteomes" id="UP001054945"/>
    </source>
</evidence>
<dbReference type="EMBL" id="BPLR01017250">
    <property type="protein sequence ID" value="GIY89720.1"/>
    <property type="molecule type" value="Genomic_DNA"/>
</dbReference>
<dbReference type="AlphaFoldDB" id="A0AAV4X6B8"/>
<evidence type="ECO:0000256" key="1">
    <source>
        <dbReference type="SAM" id="MobiDB-lite"/>
    </source>
</evidence>
<dbReference type="Proteomes" id="UP001054945">
    <property type="component" value="Unassembled WGS sequence"/>
</dbReference>